<dbReference type="AlphaFoldDB" id="A0A836C3T0"/>
<name>A0A836C3T0_9CHLO</name>
<dbReference type="OrthoDB" id="523248at2759"/>
<evidence type="ECO:0000313" key="2">
    <source>
        <dbReference type="Proteomes" id="UP000612055"/>
    </source>
</evidence>
<organism evidence="1 2">
    <name type="scientific">Edaphochlamys debaryana</name>
    <dbReference type="NCBI Taxonomy" id="47281"/>
    <lineage>
        <taxon>Eukaryota</taxon>
        <taxon>Viridiplantae</taxon>
        <taxon>Chlorophyta</taxon>
        <taxon>core chlorophytes</taxon>
        <taxon>Chlorophyceae</taxon>
        <taxon>CS clade</taxon>
        <taxon>Chlamydomonadales</taxon>
        <taxon>Chlamydomonadales incertae sedis</taxon>
        <taxon>Edaphochlamys</taxon>
    </lineage>
</organism>
<sequence>MSEEERASSLQHFPRHLLEGVFLAFCHWQAGSQPGICFQGLLALAPQLEQQLLDHVQAVLPHLSWELWAAQVQQVVADPYLGQQFAEQVMAEYAPARRLLF</sequence>
<accession>A0A836C3T0</accession>
<evidence type="ECO:0000313" key="1">
    <source>
        <dbReference type="EMBL" id="KAG2499135.1"/>
    </source>
</evidence>
<comment type="caution">
    <text evidence="1">The sequence shown here is derived from an EMBL/GenBank/DDBJ whole genome shotgun (WGS) entry which is preliminary data.</text>
</comment>
<keyword evidence="2" id="KW-1185">Reference proteome</keyword>
<dbReference type="EMBL" id="JAEHOE010000007">
    <property type="protein sequence ID" value="KAG2499135.1"/>
    <property type="molecule type" value="Genomic_DNA"/>
</dbReference>
<proteinExistence type="predicted"/>
<dbReference type="Proteomes" id="UP000612055">
    <property type="component" value="Unassembled WGS sequence"/>
</dbReference>
<protein>
    <submittedName>
        <fullName evidence="1">Uncharacterized protein</fullName>
    </submittedName>
</protein>
<gene>
    <name evidence="1" type="ORF">HYH03_002718</name>
</gene>
<reference evidence="1" key="1">
    <citation type="journal article" date="2020" name="bioRxiv">
        <title>Comparative genomics of Chlamydomonas.</title>
        <authorList>
            <person name="Craig R.J."/>
            <person name="Hasan A.R."/>
            <person name="Ness R.W."/>
            <person name="Keightley P.D."/>
        </authorList>
    </citation>
    <scope>NUCLEOTIDE SEQUENCE</scope>
    <source>
        <strain evidence="1">CCAP 11/70</strain>
    </source>
</reference>